<gene>
    <name evidence="3" type="ORF">ACHAWO_005964</name>
</gene>
<name>A0ABD3NK78_9STRA</name>
<feature type="region of interest" description="Disordered" evidence="1">
    <location>
        <begin position="42"/>
        <end position="99"/>
    </location>
</feature>
<accession>A0ABD3NK78</accession>
<evidence type="ECO:0000256" key="1">
    <source>
        <dbReference type="SAM" id="MobiDB-lite"/>
    </source>
</evidence>
<reference evidence="3 4" key="1">
    <citation type="submission" date="2024-10" db="EMBL/GenBank/DDBJ databases">
        <title>Updated reference genomes for cyclostephanoid diatoms.</title>
        <authorList>
            <person name="Roberts W.R."/>
            <person name="Alverson A.J."/>
        </authorList>
    </citation>
    <scope>NUCLEOTIDE SEQUENCE [LARGE SCALE GENOMIC DNA]</scope>
    <source>
        <strain evidence="3 4">AJA010-31</strain>
    </source>
</reference>
<organism evidence="3 4">
    <name type="scientific">Cyclotella atomus</name>
    <dbReference type="NCBI Taxonomy" id="382360"/>
    <lineage>
        <taxon>Eukaryota</taxon>
        <taxon>Sar</taxon>
        <taxon>Stramenopiles</taxon>
        <taxon>Ochrophyta</taxon>
        <taxon>Bacillariophyta</taxon>
        <taxon>Coscinodiscophyceae</taxon>
        <taxon>Thalassiosirophycidae</taxon>
        <taxon>Stephanodiscales</taxon>
        <taxon>Stephanodiscaceae</taxon>
        <taxon>Cyclotella</taxon>
    </lineage>
</organism>
<feature type="compositionally biased region" description="Basic and acidic residues" evidence="1">
    <location>
        <begin position="45"/>
        <end position="58"/>
    </location>
</feature>
<feature type="compositionally biased region" description="Polar residues" evidence="1">
    <location>
        <begin position="152"/>
        <end position="164"/>
    </location>
</feature>
<evidence type="ECO:0000313" key="4">
    <source>
        <dbReference type="Proteomes" id="UP001530400"/>
    </source>
</evidence>
<feature type="chain" id="PRO_5044857206" evidence="2">
    <location>
        <begin position="22"/>
        <end position="184"/>
    </location>
</feature>
<feature type="compositionally biased region" description="Polar residues" evidence="1">
    <location>
        <begin position="172"/>
        <end position="184"/>
    </location>
</feature>
<proteinExistence type="predicted"/>
<protein>
    <submittedName>
        <fullName evidence="3">Uncharacterized protein</fullName>
    </submittedName>
</protein>
<comment type="caution">
    <text evidence="3">The sequence shown here is derived from an EMBL/GenBank/DDBJ whole genome shotgun (WGS) entry which is preliminary data.</text>
</comment>
<evidence type="ECO:0000256" key="2">
    <source>
        <dbReference type="SAM" id="SignalP"/>
    </source>
</evidence>
<dbReference type="Proteomes" id="UP001530400">
    <property type="component" value="Unassembled WGS sequence"/>
</dbReference>
<feature type="compositionally biased region" description="Low complexity" evidence="1">
    <location>
        <begin position="89"/>
        <end position="98"/>
    </location>
</feature>
<sequence length="184" mass="20256">MKLAIINTASVALALLGSASATDSAVNLRGAVSAAIEYNPNKQTAAEKRQANRDERRSYSNPNRSQAEEDAEAARKARQARNRGAEDPNNGWNNSARNARNRRRCEEYGVNCNYSSDTGDDYYNDDDFEQFGKTTAALKKIGVDADVMVDSGYNSNKNSAAQKRSMNRDSRSSTTNKNRSQAEE</sequence>
<keyword evidence="4" id="KW-1185">Reference proteome</keyword>
<evidence type="ECO:0000313" key="3">
    <source>
        <dbReference type="EMBL" id="KAL3776365.1"/>
    </source>
</evidence>
<dbReference type="EMBL" id="JALLPJ020001102">
    <property type="protein sequence ID" value="KAL3776365.1"/>
    <property type="molecule type" value="Genomic_DNA"/>
</dbReference>
<feature type="region of interest" description="Disordered" evidence="1">
    <location>
        <begin position="149"/>
        <end position="184"/>
    </location>
</feature>
<feature type="signal peptide" evidence="2">
    <location>
        <begin position="1"/>
        <end position="21"/>
    </location>
</feature>
<keyword evidence="2" id="KW-0732">Signal</keyword>
<dbReference type="AlphaFoldDB" id="A0ABD3NK78"/>